<keyword evidence="3" id="KW-1185">Reference proteome</keyword>
<dbReference type="EMBL" id="JAXCLW010000002">
    <property type="protein sequence ID" value="MDY0882529.1"/>
    <property type="molecule type" value="Genomic_DNA"/>
</dbReference>
<accession>A0ABU5E910</accession>
<evidence type="ECO:0000313" key="3">
    <source>
        <dbReference type="Proteomes" id="UP001279642"/>
    </source>
</evidence>
<reference evidence="2 3" key="1">
    <citation type="journal article" date="2016" name="Antonie Van Leeuwenhoek">
        <title>Dongia soli sp. nov., isolated from soil from Dokdo, Korea.</title>
        <authorList>
            <person name="Kim D.U."/>
            <person name="Lee H."/>
            <person name="Kim H."/>
            <person name="Kim S.G."/>
            <person name="Ka J.O."/>
        </authorList>
    </citation>
    <scope>NUCLEOTIDE SEQUENCE [LARGE SCALE GENOMIC DNA]</scope>
    <source>
        <strain evidence="2 3">D78</strain>
    </source>
</reference>
<feature type="compositionally biased region" description="Basic and acidic residues" evidence="1">
    <location>
        <begin position="8"/>
        <end position="23"/>
    </location>
</feature>
<organism evidence="2 3">
    <name type="scientific">Dongia soli</name>
    <dbReference type="NCBI Taxonomy" id="600628"/>
    <lineage>
        <taxon>Bacteria</taxon>
        <taxon>Pseudomonadati</taxon>
        <taxon>Pseudomonadota</taxon>
        <taxon>Alphaproteobacteria</taxon>
        <taxon>Rhodospirillales</taxon>
        <taxon>Dongiaceae</taxon>
        <taxon>Dongia</taxon>
    </lineage>
</organism>
<dbReference type="RefSeq" id="WP_320507603.1">
    <property type="nucleotide sequence ID" value="NZ_JAXCLW010000002.1"/>
</dbReference>
<feature type="region of interest" description="Disordered" evidence="1">
    <location>
        <begin position="1"/>
        <end position="23"/>
    </location>
</feature>
<gene>
    <name evidence="2" type="ORF">SMD27_06720</name>
</gene>
<name>A0ABU5E910_9PROT</name>
<evidence type="ECO:0000313" key="2">
    <source>
        <dbReference type="EMBL" id="MDY0882529.1"/>
    </source>
</evidence>
<comment type="caution">
    <text evidence="2">The sequence shown here is derived from an EMBL/GenBank/DDBJ whole genome shotgun (WGS) entry which is preliminary data.</text>
</comment>
<proteinExistence type="predicted"/>
<sequence>MTDDTVDLDAHRGMTAQHETELRRQAVDVQRDQDLLRNRQTHLEEMFLSSPATTWPEAADKASYLIQRLLDLSCTQDQRLIKLAESVSEDFRRLSR</sequence>
<protein>
    <submittedName>
        <fullName evidence="2">Uncharacterized protein</fullName>
    </submittedName>
</protein>
<evidence type="ECO:0000256" key="1">
    <source>
        <dbReference type="SAM" id="MobiDB-lite"/>
    </source>
</evidence>
<dbReference type="Proteomes" id="UP001279642">
    <property type="component" value="Unassembled WGS sequence"/>
</dbReference>